<organism evidence="2 3">
    <name type="scientific">Colletotrichum incanum</name>
    <name type="common">Soybean anthracnose fungus</name>
    <dbReference type="NCBI Taxonomy" id="1573173"/>
    <lineage>
        <taxon>Eukaryota</taxon>
        <taxon>Fungi</taxon>
        <taxon>Dikarya</taxon>
        <taxon>Ascomycota</taxon>
        <taxon>Pezizomycotina</taxon>
        <taxon>Sordariomycetes</taxon>
        <taxon>Hypocreomycetidae</taxon>
        <taxon>Glomerellales</taxon>
        <taxon>Glomerellaceae</taxon>
        <taxon>Colletotrichum</taxon>
        <taxon>Colletotrichum spaethianum species complex</taxon>
    </lineage>
</organism>
<reference evidence="2 3" key="1">
    <citation type="submission" date="2015-06" db="EMBL/GenBank/DDBJ databases">
        <title>Survival trade-offs in plant roots during colonization by closely related pathogenic and mutualistic fungi.</title>
        <authorList>
            <person name="Hacquard S."/>
            <person name="Kracher B."/>
            <person name="Hiruma K."/>
            <person name="Weinman A."/>
            <person name="Muench P."/>
            <person name="Garrido Oter R."/>
            <person name="Ver Loren van Themaat E."/>
            <person name="Dallerey J.-F."/>
            <person name="Damm U."/>
            <person name="Henrissat B."/>
            <person name="Lespinet O."/>
            <person name="Thon M."/>
            <person name="Kemen E."/>
            <person name="McHardy A.C."/>
            <person name="Schulze-Lefert P."/>
            <person name="O'Connell R.J."/>
        </authorList>
    </citation>
    <scope>NUCLEOTIDE SEQUENCE [LARGE SCALE GENOMIC DNA]</scope>
    <source>
        <strain evidence="2 3">MAFF 238704</strain>
    </source>
</reference>
<dbReference type="OrthoDB" id="4849594at2759"/>
<comment type="caution">
    <text evidence="2">The sequence shown here is derived from an EMBL/GenBank/DDBJ whole genome shotgun (WGS) entry which is preliminary data.</text>
</comment>
<gene>
    <name evidence="2" type="ORF">CI238_11857</name>
</gene>
<evidence type="ECO:0000313" key="2">
    <source>
        <dbReference type="EMBL" id="KZL64681.1"/>
    </source>
</evidence>
<proteinExistence type="predicted"/>
<dbReference type="STRING" id="1573173.A0A166MHZ1"/>
<evidence type="ECO:0000313" key="3">
    <source>
        <dbReference type="Proteomes" id="UP000076584"/>
    </source>
</evidence>
<dbReference type="Proteomes" id="UP000076584">
    <property type="component" value="Unassembled WGS sequence"/>
</dbReference>
<name>A0A166MHZ1_COLIC</name>
<sequence length="421" mass="46916">MAQTGGTISATPSFTKQRKCRAKGSLNDILTKNAGLRLFVKPVQWTNFHLDCLGVSFTERPPCDTPVPPASSQGTYPSYDGELPKSAQDLLDALNNMLGAETEALRTDAICAAMSQLYCGQLTGSKNTDLHHYFGHRAYHNTCRMQVLWKAAPPRSSCITSRGSEPTWSPATSDVPTDAKTGRVIIARSEPILAYVSTGTVQAARRNTYKARRDNAPVERLNKLSYKTFAPLNAHQDPFLAGVTLALAQRPFYHEPRPPAAKSSHSLAVSPSFNDKVHDVAVHILTIDDRDPDVPYFIVHDGVVTEALLRKFHNPVENPQPTGEADGMRIEYTRVPIWPVLGLKERLGKALGKDIVGDFNEDHIEMWGMGAKSSDGRHKRPNDDEVQSSSHDEKFHHWKRRCGRWRRKHTKAMFANESRVM</sequence>
<dbReference type="AlphaFoldDB" id="A0A166MHZ1"/>
<protein>
    <submittedName>
        <fullName evidence="2">Uncharacterized protein</fullName>
    </submittedName>
</protein>
<dbReference type="EMBL" id="LFIW01002678">
    <property type="protein sequence ID" value="KZL64681.1"/>
    <property type="molecule type" value="Genomic_DNA"/>
</dbReference>
<keyword evidence="3" id="KW-1185">Reference proteome</keyword>
<feature type="region of interest" description="Disordered" evidence="1">
    <location>
        <begin position="370"/>
        <end position="393"/>
    </location>
</feature>
<evidence type="ECO:0000256" key="1">
    <source>
        <dbReference type="SAM" id="MobiDB-lite"/>
    </source>
</evidence>
<accession>A0A166MHZ1</accession>